<protein>
    <submittedName>
        <fullName evidence="1">Uncharacterized protein</fullName>
    </submittedName>
</protein>
<proteinExistence type="predicted"/>
<evidence type="ECO:0000313" key="2">
    <source>
        <dbReference type="Proteomes" id="UP001595878"/>
    </source>
</evidence>
<dbReference type="RefSeq" id="WP_262485442.1">
    <property type="nucleotide sequence ID" value="NZ_JBHSHB010000024.1"/>
</dbReference>
<evidence type="ECO:0000313" key="1">
    <source>
        <dbReference type="EMBL" id="MFC4691321.1"/>
    </source>
</evidence>
<accession>A0ABV9LCC5</accession>
<keyword evidence="2" id="KW-1185">Reference proteome</keyword>
<organism evidence="1 2">
    <name type="scientific">Dokdonia genika</name>
    <dbReference type="NCBI Taxonomy" id="308113"/>
    <lineage>
        <taxon>Bacteria</taxon>
        <taxon>Pseudomonadati</taxon>
        <taxon>Bacteroidota</taxon>
        <taxon>Flavobacteriia</taxon>
        <taxon>Flavobacteriales</taxon>
        <taxon>Flavobacteriaceae</taxon>
        <taxon>Dokdonia</taxon>
    </lineage>
</organism>
<dbReference type="Proteomes" id="UP001595878">
    <property type="component" value="Unassembled WGS sequence"/>
</dbReference>
<gene>
    <name evidence="1" type="ORF">ACFO5T_12855</name>
</gene>
<dbReference type="EMBL" id="JBHSHB010000024">
    <property type="protein sequence ID" value="MFC4691321.1"/>
    <property type="molecule type" value="Genomic_DNA"/>
</dbReference>
<sequence>MGLTVINNSNTLRVVHNARNTQASNTLSVVHRKVDKPVIQLMTY</sequence>
<comment type="caution">
    <text evidence="1">The sequence shown here is derived from an EMBL/GenBank/DDBJ whole genome shotgun (WGS) entry which is preliminary data.</text>
</comment>
<reference evidence="2" key="1">
    <citation type="journal article" date="2019" name="Int. J. Syst. Evol. Microbiol.">
        <title>The Global Catalogue of Microorganisms (GCM) 10K type strain sequencing project: providing services to taxonomists for standard genome sequencing and annotation.</title>
        <authorList>
            <consortium name="The Broad Institute Genomics Platform"/>
            <consortium name="The Broad Institute Genome Sequencing Center for Infectious Disease"/>
            <person name="Wu L."/>
            <person name="Ma J."/>
        </authorList>
    </citation>
    <scope>NUCLEOTIDE SEQUENCE [LARGE SCALE GENOMIC DNA]</scope>
    <source>
        <strain evidence="2">CGMCC 4.7427</strain>
    </source>
</reference>
<name>A0ABV9LCC5_9FLAO</name>